<reference evidence="9" key="3">
    <citation type="submission" date="2025-09" db="UniProtKB">
        <authorList>
            <consortium name="Ensembl"/>
        </authorList>
    </citation>
    <scope>IDENTIFICATION</scope>
</reference>
<dbReference type="OMA" id="CGWAAPL"/>
<organism evidence="9 10">
    <name type="scientific">Latimeria chalumnae</name>
    <name type="common">Coelacanth</name>
    <dbReference type="NCBI Taxonomy" id="7897"/>
    <lineage>
        <taxon>Eukaryota</taxon>
        <taxon>Metazoa</taxon>
        <taxon>Chordata</taxon>
        <taxon>Craniata</taxon>
        <taxon>Vertebrata</taxon>
        <taxon>Euteleostomi</taxon>
        <taxon>Coelacanthiformes</taxon>
        <taxon>Coelacanthidae</taxon>
        <taxon>Latimeria</taxon>
    </lineage>
</organism>
<dbReference type="GeneTree" id="ENSGT00510000048783"/>
<dbReference type="STRING" id="7897.ENSLACP00000004509"/>
<evidence type="ECO:0000256" key="7">
    <source>
        <dbReference type="SAM" id="MobiDB-lite"/>
    </source>
</evidence>
<keyword evidence="2 8" id="KW-0812">Transmembrane</keyword>
<dbReference type="EMBL" id="AFYH01233248">
    <property type="status" value="NOT_ANNOTATED_CDS"/>
    <property type="molecule type" value="Genomic_DNA"/>
</dbReference>
<dbReference type="GO" id="GO:0009897">
    <property type="term" value="C:external side of plasma membrane"/>
    <property type="evidence" value="ECO:0007669"/>
    <property type="project" value="TreeGrafter"/>
</dbReference>
<dbReference type="PANTHER" id="PTHR23037">
    <property type="entry name" value="CYTOKINE RECEPTOR"/>
    <property type="match status" value="1"/>
</dbReference>
<dbReference type="eggNOG" id="ENOG502S0QM">
    <property type="taxonomic scope" value="Eukaryota"/>
</dbReference>
<evidence type="ECO:0000256" key="3">
    <source>
        <dbReference type="ARBA" id="ARBA00022729"/>
    </source>
</evidence>
<keyword evidence="4 8" id="KW-1133">Transmembrane helix</keyword>
<dbReference type="Ensembl" id="ENSLACT00000004548.1">
    <property type="protein sequence ID" value="ENSLACP00000004509.1"/>
    <property type="gene ID" value="ENSLACG00000004012.1"/>
</dbReference>
<dbReference type="InterPro" id="IPR013783">
    <property type="entry name" value="Ig-like_fold"/>
</dbReference>
<dbReference type="InterPro" id="IPR036116">
    <property type="entry name" value="FN3_sf"/>
</dbReference>
<keyword evidence="5 8" id="KW-0472">Membrane</keyword>
<evidence type="ECO:0000256" key="4">
    <source>
        <dbReference type="ARBA" id="ARBA00022989"/>
    </source>
</evidence>
<dbReference type="SUPFAM" id="SSF49265">
    <property type="entry name" value="Fibronectin type III"/>
    <property type="match status" value="1"/>
</dbReference>
<dbReference type="InParanoid" id="H3A4D8"/>
<dbReference type="HOGENOM" id="CLU_587363_0_0_1"/>
<dbReference type="PROSITE" id="PS01355">
    <property type="entry name" value="HEMATOPO_REC_S_F1"/>
    <property type="match status" value="1"/>
</dbReference>
<name>H3A4D8_LATCH</name>
<feature type="region of interest" description="Disordered" evidence="7">
    <location>
        <begin position="415"/>
        <end position="434"/>
    </location>
</feature>
<evidence type="ECO:0000313" key="9">
    <source>
        <dbReference type="Ensembl" id="ENSLACP00000004509.1"/>
    </source>
</evidence>
<dbReference type="Proteomes" id="UP000008672">
    <property type="component" value="Unassembled WGS sequence"/>
</dbReference>
<keyword evidence="6" id="KW-0675">Receptor</keyword>
<dbReference type="PANTHER" id="PTHR23037:SF7">
    <property type="entry name" value="INTERLEUKIN-21 RECEPTOR"/>
    <property type="match status" value="1"/>
</dbReference>
<evidence type="ECO:0000313" key="10">
    <source>
        <dbReference type="Proteomes" id="UP000008672"/>
    </source>
</evidence>
<evidence type="ECO:0000256" key="1">
    <source>
        <dbReference type="ARBA" id="ARBA00004167"/>
    </source>
</evidence>
<reference evidence="10" key="1">
    <citation type="submission" date="2011-08" db="EMBL/GenBank/DDBJ databases">
        <title>The draft genome of Latimeria chalumnae.</title>
        <authorList>
            <person name="Di Palma F."/>
            <person name="Alfoldi J."/>
            <person name="Johnson J."/>
            <person name="Berlin A."/>
            <person name="Gnerre S."/>
            <person name="Jaffe D."/>
            <person name="MacCallum I."/>
            <person name="Young S."/>
            <person name="Walker B.J."/>
            <person name="Lander E."/>
            <person name="Lindblad-Toh K."/>
        </authorList>
    </citation>
    <scope>NUCLEOTIDE SEQUENCE [LARGE SCALE GENOMIC DNA]</scope>
    <source>
        <strain evidence="10">Wild caught</strain>
    </source>
</reference>
<keyword evidence="3" id="KW-0732">Signal</keyword>
<proteinExistence type="predicted"/>
<feature type="transmembrane region" description="Helical" evidence="8">
    <location>
        <begin position="109"/>
        <end position="130"/>
    </location>
</feature>
<evidence type="ECO:0000256" key="6">
    <source>
        <dbReference type="ARBA" id="ARBA00023170"/>
    </source>
</evidence>
<sequence length="466" mass="53345">PFNLQVAFHNGYNISWEQQLNSLISKELQLELRFKKKTDPWENEKKLSVQEYCKHFILKQYLLSADTEYVAQVRVMPKSESSYKGAWSEWSPLVEWKTKPTERYLVSRTGLLIIVFIVRAVLFCIIIDAFGQFSTRLCKLWPLLPNPAPFFKPLYALHNGDFKYYINTVHKSVTLNDSLFDWPHKPREVMQIKHKISPRNCHYQHYLISFEADSSLTPCISCDTTKKRDRECLNANDSNSSMDRSYGHISIDTVTVANEVTPCCSQCNCNSVQGDHSYSTDQGCLDKDYPLTNFQDSSTSHMNNDLLTANLIRKDAIIPIGCVSINTKKHHETSDDLLENSLEEQVPMLDLRCLNIQPCSVLFLDHDEESVSYGEESLDSFQSNFRTGEEFGYPRICLDLDTIDSGFADSDCGSPVDSEFDNKGQTDPSYTNGQINLEEEEQYPRSYVKQWVTCNSATADEDCSKS</sequence>
<accession>H3A4D8</accession>
<dbReference type="FunCoup" id="H3A4D8">
    <property type="interactions" value="626"/>
</dbReference>
<dbReference type="GO" id="GO:0004896">
    <property type="term" value="F:cytokine receptor activity"/>
    <property type="evidence" value="ECO:0007669"/>
    <property type="project" value="InterPro"/>
</dbReference>
<comment type="subcellular location">
    <subcellularLocation>
        <location evidence="1">Membrane</location>
        <topology evidence="1">Single-pass membrane protein</topology>
    </subcellularLocation>
</comment>
<keyword evidence="10" id="KW-1185">Reference proteome</keyword>
<evidence type="ECO:0000256" key="8">
    <source>
        <dbReference type="SAM" id="Phobius"/>
    </source>
</evidence>
<evidence type="ECO:0008006" key="11">
    <source>
        <dbReference type="Google" id="ProtNLM"/>
    </source>
</evidence>
<dbReference type="AlphaFoldDB" id="H3A4D8"/>
<dbReference type="InterPro" id="IPR003531">
    <property type="entry name" value="Hempt_rcpt_S_F1_CS"/>
</dbReference>
<evidence type="ECO:0000256" key="5">
    <source>
        <dbReference type="ARBA" id="ARBA00023136"/>
    </source>
</evidence>
<protein>
    <recommendedName>
        <fullName evidence="11">Interleukin 21 receptor</fullName>
    </recommendedName>
</protein>
<reference evidence="9" key="2">
    <citation type="submission" date="2025-08" db="UniProtKB">
        <authorList>
            <consortium name="Ensembl"/>
        </authorList>
    </citation>
    <scope>IDENTIFICATION</scope>
</reference>
<dbReference type="Gene3D" id="2.60.40.10">
    <property type="entry name" value="Immunoglobulins"/>
    <property type="match status" value="1"/>
</dbReference>
<feature type="compositionally biased region" description="Polar residues" evidence="7">
    <location>
        <begin position="423"/>
        <end position="434"/>
    </location>
</feature>
<evidence type="ECO:0000256" key="2">
    <source>
        <dbReference type="ARBA" id="ARBA00022692"/>
    </source>
</evidence>